<dbReference type="RefSeq" id="WP_102823337.1">
    <property type="nucleotide sequence ID" value="NZ_CP139348.1"/>
</dbReference>
<evidence type="ECO:0000256" key="1">
    <source>
        <dbReference type="SAM" id="SignalP"/>
    </source>
</evidence>
<name>A0A2N8S6E9_STUST</name>
<evidence type="ECO:0000313" key="2">
    <source>
        <dbReference type="EMBL" id="PNF82203.1"/>
    </source>
</evidence>
<dbReference type="AlphaFoldDB" id="A0A2N8S6E9"/>
<comment type="caution">
    <text evidence="2">The sequence shown here is derived from an EMBL/GenBank/DDBJ whole genome shotgun (WGS) entry which is preliminary data.</text>
</comment>
<reference evidence="2 3" key="1">
    <citation type="submission" date="2018-01" db="EMBL/GenBank/DDBJ databases">
        <title>Denitrification phenotypes of diverse strains of Pseudomonas stutzeri.</title>
        <authorList>
            <person name="Milligan D.A."/>
            <person name="Bergaust L."/>
            <person name="Bakken L.R."/>
            <person name="Frostegard A."/>
        </authorList>
    </citation>
    <scope>NUCLEOTIDE SEQUENCE [LARGE SCALE GENOMIC DNA]</scope>
    <source>
        <strain evidence="2 3">KC</strain>
    </source>
</reference>
<evidence type="ECO:0000313" key="3">
    <source>
        <dbReference type="Proteomes" id="UP000235925"/>
    </source>
</evidence>
<dbReference type="InterPro" id="IPR011990">
    <property type="entry name" value="TPR-like_helical_dom_sf"/>
</dbReference>
<organism evidence="2 3">
    <name type="scientific">Stutzerimonas stutzeri</name>
    <name type="common">Pseudomonas stutzeri</name>
    <dbReference type="NCBI Taxonomy" id="316"/>
    <lineage>
        <taxon>Bacteria</taxon>
        <taxon>Pseudomonadati</taxon>
        <taxon>Pseudomonadota</taxon>
        <taxon>Gammaproteobacteria</taxon>
        <taxon>Pseudomonadales</taxon>
        <taxon>Pseudomonadaceae</taxon>
        <taxon>Stutzerimonas</taxon>
    </lineage>
</organism>
<dbReference type="InterPro" id="IPR006597">
    <property type="entry name" value="Sel1-like"/>
</dbReference>
<protein>
    <submittedName>
        <fullName evidence="2">Sel1 repeat family protein</fullName>
    </submittedName>
</protein>
<dbReference type="EMBL" id="POUN01000001">
    <property type="protein sequence ID" value="PNF82203.1"/>
    <property type="molecule type" value="Genomic_DNA"/>
</dbReference>
<dbReference type="SMART" id="SM00671">
    <property type="entry name" value="SEL1"/>
    <property type="match status" value="2"/>
</dbReference>
<proteinExistence type="predicted"/>
<dbReference type="Pfam" id="PF08238">
    <property type="entry name" value="Sel1"/>
    <property type="match status" value="2"/>
</dbReference>
<feature type="chain" id="PRO_5014679785" evidence="1">
    <location>
        <begin position="18"/>
        <end position="156"/>
    </location>
</feature>
<sequence>MHRNLLALAIISAPALAQTSDLSYEAYINSNKRIKCLYGYAAEKTGDHQAAIAIFEDCIARWSDIYSMIWLAQMHESGVGGKANPAKAAELMRLGANLPDGTAYVDLARYHWGVALIEGRGVAADPITGRQWLERAAAAGQAEARAYLDGADENRR</sequence>
<dbReference type="Proteomes" id="UP000235925">
    <property type="component" value="Unassembled WGS sequence"/>
</dbReference>
<accession>A0A2N8S6E9</accession>
<dbReference type="Gene3D" id="1.25.40.10">
    <property type="entry name" value="Tetratricopeptide repeat domain"/>
    <property type="match status" value="1"/>
</dbReference>
<feature type="signal peptide" evidence="1">
    <location>
        <begin position="1"/>
        <end position="17"/>
    </location>
</feature>
<dbReference type="SUPFAM" id="SSF81901">
    <property type="entry name" value="HCP-like"/>
    <property type="match status" value="1"/>
</dbReference>
<dbReference type="OrthoDB" id="5365194at2"/>
<keyword evidence="1" id="KW-0732">Signal</keyword>
<gene>
    <name evidence="2" type="ORF">CXK92_01690</name>
</gene>